<feature type="region of interest" description="Disordered" evidence="1">
    <location>
        <begin position="262"/>
        <end position="281"/>
    </location>
</feature>
<reference evidence="2 3" key="1">
    <citation type="journal article" date="2015" name="Front. Microbiol.">
        <title>Genome sequence of the plant growth promoting endophytic yeast Rhodotorula graminis WP1.</title>
        <authorList>
            <person name="Firrincieli A."/>
            <person name="Otillar R."/>
            <person name="Salamov A."/>
            <person name="Schmutz J."/>
            <person name="Khan Z."/>
            <person name="Redman R.S."/>
            <person name="Fleck N.D."/>
            <person name="Lindquist E."/>
            <person name="Grigoriev I.V."/>
            <person name="Doty S.L."/>
        </authorList>
    </citation>
    <scope>NUCLEOTIDE SEQUENCE [LARGE SCALE GENOMIC DNA]</scope>
    <source>
        <strain evidence="2 3">WP1</strain>
    </source>
</reference>
<evidence type="ECO:0000313" key="3">
    <source>
        <dbReference type="Proteomes" id="UP000053890"/>
    </source>
</evidence>
<keyword evidence="3" id="KW-1185">Reference proteome</keyword>
<protein>
    <submittedName>
        <fullName evidence="2">Uncharacterized protein</fullName>
    </submittedName>
</protein>
<organism evidence="2 3">
    <name type="scientific">Rhodotorula graminis (strain WP1)</name>
    <dbReference type="NCBI Taxonomy" id="578459"/>
    <lineage>
        <taxon>Eukaryota</taxon>
        <taxon>Fungi</taxon>
        <taxon>Dikarya</taxon>
        <taxon>Basidiomycota</taxon>
        <taxon>Pucciniomycotina</taxon>
        <taxon>Microbotryomycetes</taxon>
        <taxon>Sporidiobolales</taxon>
        <taxon>Sporidiobolaceae</taxon>
        <taxon>Rhodotorula</taxon>
    </lineage>
</organism>
<dbReference type="Proteomes" id="UP000053890">
    <property type="component" value="Unassembled WGS sequence"/>
</dbReference>
<accession>A0A0P9ESG9</accession>
<dbReference type="EMBL" id="KQ474088">
    <property type="protein sequence ID" value="KPV72256.1"/>
    <property type="molecule type" value="Genomic_DNA"/>
</dbReference>
<dbReference type="RefSeq" id="XP_018268305.1">
    <property type="nucleotide sequence ID" value="XM_018414929.1"/>
</dbReference>
<dbReference type="AlphaFoldDB" id="A0A0P9ESG9"/>
<evidence type="ECO:0000313" key="2">
    <source>
        <dbReference type="EMBL" id="KPV72256.1"/>
    </source>
</evidence>
<feature type="region of interest" description="Disordered" evidence="1">
    <location>
        <begin position="141"/>
        <end position="170"/>
    </location>
</feature>
<sequence>MSAFSDAPASRSVPSSVLGEAAAVYNDEWHAKLSQVPGRAAHLRLVFDDDVSLLYWHKVHRFDRAGLELDAELVPTQAQPLGVCGLDGYLDTDYLNHSSFDPESELVRAHVGEHLGVYKVRRMPKMLPFELAARPADLARHRQSAASGAADPPQAGQAPAAPARRTHDSAPHISTELALVLRTLRIFIECVDELDHRADSGGGGGTAFFSRAEWDALAHEVASLEWVHLWLHELADGRYDAVRRLLDEPSVARAQAEVECGWRNAGKDDEGSSVKAPPTVEQLQERNRRAWGRAWELFEAFVRVVQTPGHPRKAHSRFL</sequence>
<evidence type="ECO:0000256" key="1">
    <source>
        <dbReference type="SAM" id="MobiDB-lite"/>
    </source>
</evidence>
<proteinExistence type="predicted"/>
<gene>
    <name evidence="2" type="ORF">RHOBADRAFT_47100</name>
</gene>
<dbReference type="GeneID" id="28975377"/>
<name>A0A0P9ESG9_RHOGW</name>
<feature type="compositionally biased region" description="Low complexity" evidence="1">
    <location>
        <begin position="144"/>
        <end position="163"/>
    </location>
</feature>